<sequence length="48" mass="5794">MERNKSEVKQQREKQIIWKHQLSHSSLIASIYLSFFPFSLQTFASFLY</sequence>
<protein>
    <submittedName>
        <fullName evidence="2">Uncharacterized protein</fullName>
    </submittedName>
</protein>
<feature type="transmembrane region" description="Helical" evidence="1">
    <location>
        <begin position="21"/>
        <end position="40"/>
    </location>
</feature>
<proteinExistence type="predicted"/>
<dbReference type="RefSeq" id="XP_827142.1">
    <property type="nucleotide sequence ID" value="XM_822049.1"/>
</dbReference>
<dbReference type="PaxDb" id="5691-EAN76812"/>
<dbReference type="GeneID" id="3660428"/>
<keyword evidence="3" id="KW-1185">Reference proteome</keyword>
<evidence type="ECO:0000313" key="3">
    <source>
        <dbReference type="Proteomes" id="UP000008524"/>
    </source>
</evidence>
<evidence type="ECO:0000313" key="2">
    <source>
        <dbReference type="EMBL" id="EAN76812.1"/>
    </source>
</evidence>
<keyword evidence="1" id="KW-0812">Transmembrane</keyword>
<accession>Q38EF8</accession>
<dbReference type="AlphaFoldDB" id="Q38EF8"/>
<organism evidence="2 3">
    <name type="scientific">Trypanosoma brucei brucei (strain 927/4 GUTat10.1)</name>
    <dbReference type="NCBI Taxonomy" id="185431"/>
    <lineage>
        <taxon>Eukaryota</taxon>
        <taxon>Discoba</taxon>
        <taxon>Euglenozoa</taxon>
        <taxon>Kinetoplastea</taxon>
        <taxon>Metakinetoplastina</taxon>
        <taxon>Trypanosomatida</taxon>
        <taxon>Trypanosomatidae</taxon>
        <taxon>Trypanosoma</taxon>
    </lineage>
</organism>
<keyword evidence="1" id="KW-1133">Transmembrane helix</keyword>
<keyword evidence="1" id="KW-0472">Membrane</keyword>
<name>Q38EF8_TRYB2</name>
<reference evidence="2 3" key="2">
    <citation type="journal article" date="2005" name="Science">
        <title>The genome of the African trypanosome Trypanosoma brucei.</title>
        <authorList>
            <person name="Berriman M."/>
            <person name="Ghedin E."/>
            <person name="Hertz-Fowler C."/>
            <person name="Blandin G."/>
            <person name="Renauld H."/>
            <person name="Bartholomeu D.C."/>
            <person name="Lennard N.J."/>
            <person name="Caler E."/>
            <person name="Hamlin N.E."/>
            <person name="Haas B."/>
            <person name="Bohme U."/>
            <person name="Hannick L."/>
            <person name="Aslett M.A."/>
            <person name="Shallom J."/>
            <person name="Marcello L."/>
            <person name="Hou L."/>
            <person name="Wickstead B."/>
            <person name="Alsmark U.C."/>
            <person name="Arrowsmith C."/>
            <person name="Atkin R.J."/>
            <person name="Barron A.J."/>
            <person name="Bringaud F."/>
            <person name="Brooks K."/>
            <person name="Carrington M."/>
            <person name="Cherevach I."/>
            <person name="Chillingworth T.J."/>
            <person name="Churcher C."/>
            <person name="Clark L.N."/>
            <person name="Corton C.H."/>
            <person name="Cronin A."/>
            <person name="Davies R.M."/>
            <person name="Doggett J."/>
            <person name="Djikeng A."/>
            <person name="Feldblyum T."/>
            <person name="Field M.C."/>
            <person name="Fraser A."/>
            <person name="Goodhead I."/>
            <person name="Hance Z."/>
            <person name="Harper D."/>
            <person name="Harris B.R."/>
            <person name="Hauser H."/>
            <person name="Hostetler J."/>
            <person name="Ivens A."/>
            <person name="Jagels K."/>
            <person name="Johnson D."/>
            <person name="Johnson J."/>
            <person name="Jones K."/>
            <person name="Kerhornou A.X."/>
            <person name="Koo H."/>
            <person name="Larke N."/>
            <person name="Landfear S."/>
            <person name="Larkin C."/>
            <person name="Leech V."/>
            <person name="Line A."/>
            <person name="Lord A."/>
            <person name="Macleod A."/>
            <person name="Mooney P.J."/>
            <person name="Moule S."/>
            <person name="Martin D.M."/>
            <person name="Morgan G.W."/>
            <person name="Mungall K."/>
            <person name="Norbertczak H."/>
            <person name="Ormond D."/>
            <person name="Pai G."/>
            <person name="Peacock C.S."/>
            <person name="Peterson J."/>
            <person name="Quail M.A."/>
            <person name="Rabbinowitsch E."/>
            <person name="Rajandream M.A."/>
            <person name="Reitter C."/>
            <person name="Salzberg S.L."/>
            <person name="Sanders M."/>
            <person name="Schobel S."/>
            <person name="Sharp S."/>
            <person name="Simmonds M."/>
            <person name="Simpson A.J."/>
            <person name="Tallon L."/>
            <person name="Turner C.M."/>
            <person name="Tait A."/>
            <person name="Tivey A.R."/>
            <person name="Van Aken S."/>
            <person name="Walker D."/>
            <person name="Wanless D."/>
            <person name="Wang S."/>
            <person name="White B."/>
            <person name="White O."/>
            <person name="Whitehead S."/>
            <person name="Woodward J."/>
            <person name="Wortman J."/>
            <person name="Adams M.D."/>
            <person name="Embley T.M."/>
            <person name="Gull K."/>
            <person name="Ullu E."/>
            <person name="Barry J.D."/>
            <person name="Fairlamb A.H."/>
            <person name="Opperdoes F."/>
            <person name="Barrell B.G."/>
            <person name="Donelson J.E."/>
            <person name="Hall N."/>
            <person name="Fraser C.M."/>
            <person name="Melville S.E."/>
            <person name="El-Sayed N.M."/>
        </authorList>
    </citation>
    <scope>NUCLEOTIDE SEQUENCE [LARGE SCALE GENOMIC DNA]</scope>
    <source>
        <strain evidence="2 3">927/4 GUTat10.1</strain>
    </source>
</reference>
<dbReference type="KEGG" id="tbr:Tb09.v1.0550"/>
<dbReference type="Proteomes" id="UP000008524">
    <property type="component" value="Chromosome 9"/>
</dbReference>
<dbReference type="EMBL" id="CM000207">
    <property type="protein sequence ID" value="EAN76812.1"/>
    <property type="molecule type" value="Genomic_DNA"/>
</dbReference>
<gene>
    <name evidence="2" type="ORF">Tb09.v1.0550</name>
</gene>
<evidence type="ECO:0000256" key="1">
    <source>
        <dbReference type="SAM" id="Phobius"/>
    </source>
</evidence>
<dbReference type="InParanoid" id="Q38EF8"/>
<reference evidence="2 3" key="1">
    <citation type="journal article" date="2005" name="Science">
        <title>Comparative genomics of trypanosomatid parasitic protozoa.</title>
        <authorList>
            <person name="El-Sayed N.M."/>
            <person name="Myler P.J."/>
            <person name="Blandin G."/>
            <person name="Berriman M."/>
            <person name="Crabtree J."/>
            <person name="Aggarwal G."/>
            <person name="Caler E."/>
            <person name="Renauld H."/>
            <person name="Worthey E.A."/>
            <person name="Hertz-Fowler C."/>
            <person name="Ghedin E."/>
            <person name="Peacock C."/>
            <person name="Bartholomeu D.C."/>
            <person name="Haas B.J."/>
            <person name="Tran A.N."/>
            <person name="Wortman J.R."/>
            <person name="Alsmark U.C."/>
            <person name="Angiuoli S."/>
            <person name="Anupama A."/>
            <person name="Badger J."/>
            <person name="Bringaud F."/>
            <person name="Cadag E."/>
            <person name="Carlton J.M."/>
            <person name="Cerqueira G.C."/>
            <person name="Creasy T."/>
            <person name="Delcher A.L."/>
            <person name="Djikeng A."/>
            <person name="Embley T.M."/>
            <person name="Hauser C."/>
            <person name="Ivens A.C."/>
            <person name="Kummerfeld S.K."/>
            <person name="Pereira-Leal J.B."/>
            <person name="Nilsson D."/>
            <person name="Peterson J."/>
            <person name="Salzberg S.L."/>
            <person name="Shallom J."/>
            <person name="Silva J.C."/>
            <person name="Sundaram J."/>
            <person name="Westenberger S."/>
            <person name="White O."/>
            <person name="Melville S.E."/>
            <person name="Donelson J.E."/>
            <person name="Andersson B."/>
            <person name="Stuart K.D."/>
            <person name="Hall N."/>
        </authorList>
    </citation>
    <scope>NUCLEOTIDE SEQUENCE [LARGE SCALE GENOMIC DNA]</scope>
    <source>
        <strain evidence="2 3">927/4 GUTat10.1</strain>
    </source>
</reference>